<feature type="domain" description="THUMP" evidence="9">
    <location>
        <begin position="45"/>
        <end position="156"/>
    </location>
</feature>
<keyword evidence="1 6" id="KW-0963">Cytoplasm</keyword>
<evidence type="ECO:0000313" key="11">
    <source>
        <dbReference type="Proteomes" id="UP000238220"/>
    </source>
</evidence>
<dbReference type="PIRSF" id="PIRSF037618">
    <property type="entry name" value="RNA_Mtase_bacteria_prd"/>
    <property type="match status" value="1"/>
</dbReference>
<evidence type="ECO:0000256" key="2">
    <source>
        <dbReference type="ARBA" id="ARBA00022552"/>
    </source>
</evidence>
<comment type="catalytic activity">
    <reaction evidence="6">
        <text>guanosine(2069) in 23S rRNA + S-adenosyl-L-methionine = N(2)-methylguanosine(2069) in 23S rRNA + S-adenosyl-L-homocysteine + H(+)</text>
        <dbReference type="Rhea" id="RHEA:43772"/>
        <dbReference type="Rhea" id="RHEA-COMP:10688"/>
        <dbReference type="Rhea" id="RHEA-COMP:10689"/>
        <dbReference type="ChEBI" id="CHEBI:15378"/>
        <dbReference type="ChEBI" id="CHEBI:57856"/>
        <dbReference type="ChEBI" id="CHEBI:59789"/>
        <dbReference type="ChEBI" id="CHEBI:74269"/>
        <dbReference type="ChEBI" id="CHEBI:74481"/>
        <dbReference type="EC" id="2.1.1.264"/>
    </reaction>
</comment>
<dbReference type="InterPro" id="IPR017244">
    <property type="entry name" value="23SrRNA_methyltr_KL"/>
</dbReference>
<dbReference type="Gene3D" id="3.30.750.80">
    <property type="entry name" value="RNA methyltransferase domain (HRMD) like"/>
    <property type="match status" value="1"/>
</dbReference>
<dbReference type="InterPro" id="IPR054170">
    <property type="entry name" value="RlmL_1st"/>
</dbReference>
<gene>
    <name evidence="6" type="primary">rlmL</name>
    <name evidence="10" type="ORF">C3942_06665</name>
</gene>
<dbReference type="GO" id="GO:0003723">
    <property type="term" value="F:RNA binding"/>
    <property type="evidence" value="ECO:0007669"/>
    <property type="project" value="UniProtKB-UniRule"/>
</dbReference>
<dbReference type="Gene3D" id="3.30.2130.30">
    <property type="match status" value="1"/>
</dbReference>
<dbReference type="Pfam" id="PF22020">
    <property type="entry name" value="RlmL_1st"/>
    <property type="match status" value="1"/>
</dbReference>
<comment type="subcellular location">
    <subcellularLocation>
        <location evidence="6">Cytoplasm</location>
    </subcellularLocation>
</comment>
<comment type="catalytic activity">
    <reaction evidence="6">
        <text>guanosine(2445) in 23S rRNA + S-adenosyl-L-methionine = N(2)-methylguanosine(2445) in 23S rRNA + S-adenosyl-L-homocysteine + H(+)</text>
        <dbReference type="Rhea" id="RHEA:42740"/>
        <dbReference type="Rhea" id="RHEA-COMP:10215"/>
        <dbReference type="Rhea" id="RHEA-COMP:10216"/>
        <dbReference type="ChEBI" id="CHEBI:15378"/>
        <dbReference type="ChEBI" id="CHEBI:57856"/>
        <dbReference type="ChEBI" id="CHEBI:59789"/>
        <dbReference type="ChEBI" id="CHEBI:74269"/>
        <dbReference type="ChEBI" id="CHEBI:74481"/>
        <dbReference type="EC" id="2.1.1.173"/>
    </reaction>
</comment>
<keyword evidence="5 6" id="KW-0949">S-adenosyl-L-methionine</keyword>
<evidence type="ECO:0000256" key="3">
    <source>
        <dbReference type="ARBA" id="ARBA00022603"/>
    </source>
</evidence>
<dbReference type="HAMAP" id="MF_01858">
    <property type="entry name" value="23SrRNA_methyltr_KL"/>
    <property type="match status" value="1"/>
</dbReference>
<dbReference type="EC" id="2.1.1.173" evidence="6"/>
<keyword evidence="11" id="KW-1185">Reference proteome</keyword>
<dbReference type="EC" id="2.1.1.264" evidence="6"/>
<dbReference type="InterPro" id="IPR000241">
    <property type="entry name" value="RlmKL-like_Mtase"/>
</dbReference>
<dbReference type="PANTHER" id="PTHR47313:SF1">
    <property type="entry name" value="RIBOSOMAL RNA LARGE SUBUNIT METHYLTRANSFERASE K_L"/>
    <property type="match status" value="1"/>
</dbReference>
<dbReference type="InterPro" id="IPR029063">
    <property type="entry name" value="SAM-dependent_MTases_sf"/>
</dbReference>
<evidence type="ECO:0000256" key="8">
    <source>
        <dbReference type="SAM" id="MobiDB-lite"/>
    </source>
</evidence>
<dbReference type="GO" id="GO:0052915">
    <property type="term" value="F:23S rRNA (guanine(2445)-N(2))-methyltransferase activity"/>
    <property type="evidence" value="ECO:0007669"/>
    <property type="project" value="UniProtKB-UniRule"/>
</dbReference>
<dbReference type="AlphaFoldDB" id="A0A2S5THJ9"/>
<keyword evidence="4 6" id="KW-0808">Transferase</keyword>
<dbReference type="CDD" id="cd02440">
    <property type="entry name" value="AdoMet_MTases"/>
    <property type="match status" value="1"/>
</dbReference>
<dbReference type="Proteomes" id="UP000238220">
    <property type="component" value="Unassembled WGS sequence"/>
</dbReference>
<dbReference type="CDD" id="cd11715">
    <property type="entry name" value="THUMP_AdoMetMT"/>
    <property type="match status" value="1"/>
</dbReference>
<dbReference type="PROSITE" id="PS51165">
    <property type="entry name" value="THUMP"/>
    <property type="match status" value="1"/>
</dbReference>
<keyword evidence="2 6" id="KW-0698">rRNA processing</keyword>
<feature type="region of interest" description="Disordered" evidence="8">
    <location>
        <begin position="594"/>
        <end position="621"/>
    </location>
</feature>
<organism evidence="10 11">
    <name type="scientific">Solimonas fluminis</name>
    <dbReference type="NCBI Taxonomy" id="2086571"/>
    <lineage>
        <taxon>Bacteria</taxon>
        <taxon>Pseudomonadati</taxon>
        <taxon>Pseudomonadota</taxon>
        <taxon>Gammaproteobacteria</taxon>
        <taxon>Nevskiales</taxon>
        <taxon>Nevskiaceae</taxon>
        <taxon>Solimonas</taxon>
    </lineage>
</organism>
<dbReference type="NCBIfam" id="NF008748">
    <property type="entry name" value="PRK11783.1"/>
    <property type="match status" value="1"/>
</dbReference>
<keyword evidence="3 6" id="KW-0489">Methyltransferase</keyword>
<dbReference type="Pfam" id="PF01170">
    <property type="entry name" value="UPF0020"/>
    <property type="match status" value="1"/>
</dbReference>
<reference evidence="10 11" key="1">
    <citation type="submission" date="2018-02" db="EMBL/GenBank/DDBJ databases">
        <title>Genome sequencing of Solimonas sp. HR-BB.</title>
        <authorList>
            <person name="Lee Y."/>
            <person name="Jeon C.O."/>
        </authorList>
    </citation>
    <scope>NUCLEOTIDE SEQUENCE [LARGE SCALE GENOMIC DNA]</scope>
    <source>
        <strain evidence="10 11">HR-BB</strain>
    </source>
</reference>
<dbReference type="InterPro" id="IPR019614">
    <property type="entry name" value="SAM-dep_methyl-trfase"/>
</dbReference>
<dbReference type="EMBL" id="PSNW01000003">
    <property type="protein sequence ID" value="PPE74445.1"/>
    <property type="molecule type" value="Genomic_DNA"/>
</dbReference>
<dbReference type="PROSITE" id="PS01261">
    <property type="entry name" value="UPF0020"/>
    <property type="match status" value="1"/>
</dbReference>
<name>A0A2S5THJ9_9GAMM</name>
<dbReference type="InterPro" id="IPR053943">
    <property type="entry name" value="RlmKL-like_Mtase_CS"/>
</dbReference>
<proteinExistence type="inferred from homology"/>
<dbReference type="Gene3D" id="3.40.50.150">
    <property type="entry name" value="Vaccinia Virus protein VP39"/>
    <property type="match status" value="2"/>
</dbReference>
<accession>A0A2S5THJ9</accession>
<dbReference type="SMART" id="SM00981">
    <property type="entry name" value="THUMP"/>
    <property type="match status" value="1"/>
</dbReference>
<dbReference type="OrthoDB" id="9809404at2"/>
<sequence>MSAFPLFVTTPRGVEPLLAAELSQLGATEVKERIGGVACVGDTAVAYRACLWSRLASRVLLPLRTFPLDGADALYGAARELAWDDLFTASHRFAIEVAGHSAAVTHTHYAALKVKDAIVDHFRDTVGHRPDVDTDNPDIRIHLHLDKEQATLSLDLAGDSLHRRGYRLRGVEAPLKENLAAAILIRAGWPELAAQGAPLVDPMCGSGTLVIEAAWMAADVAPGLMRENWGFEAWLDHKPKLWSDLHAEAVARRNEGLKKLPPMAGSDIDLGALKSARKNAAQAGLTGKIDWTQRDALEARPIGAMSGLVVTNPPYGERLGAEGEIIKLYSLFGMSLKQHFPGWKAAVFTSRPDLGPRLGLRAGRMYSLFNGALSCKLLNFDINPAPAVPQPRGGEEYANRLQKNLRHLGKWAKRCGVTNYRVYDADLPDYAIAVDLYQADEELHVHVQEYAAPKTVDPVKAEIRLREALAHTSEILQVPASRIHFKMRKSQKGTAQYEKHDEIGRFLEIDEYGCKLRVNFEDYLDTGVFLDHRPIRKRIQEESARKRFLNLFCYTGAATVHAAMGGASRSVSVDLSNTYLDWAAENLRLNGFDSQQTGTLRDRREQRRPAGGASPWRAKQQAPHELVRADCMQWLKVAASKPAERYDLIFCDPPTFSNSKKMEGILDVQRDHVEMIRGCTALLAPGGVLYFSTNRRGFKLDEAQLEGLAIKDITAQTLDEDFKRPPPAHRCWQIRAS</sequence>
<dbReference type="PROSITE" id="PS00092">
    <property type="entry name" value="N6_MTASE"/>
    <property type="match status" value="1"/>
</dbReference>
<evidence type="ECO:0000256" key="1">
    <source>
        <dbReference type="ARBA" id="ARBA00022490"/>
    </source>
</evidence>
<dbReference type="GO" id="GO:0005737">
    <property type="term" value="C:cytoplasm"/>
    <property type="evidence" value="ECO:0007669"/>
    <property type="project" value="UniProtKB-SubCell"/>
</dbReference>
<dbReference type="SUPFAM" id="SSF53335">
    <property type="entry name" value="S-adenosyl-L-methionine-dependent methyltransferases"/>
    <property type="match status" value="2"/>
</dbReference>
<evidence type="ECO:0000256" key="6">
    <source>
        <dbReference type="HAMAP-Rule" id="MF_01858"/>
    </source>
</evidence>
<comment type="function">
    <text evidence="6">Specifically methylates the guanine in position 2445 (m2G2445) and the guanine in position 2069 (m7G2069) of 23S rRNA.</text>
</comment>
<evidence type="ECO:0000259" key="9">
    <source>
        <dbReference type="PROSITE" id="PS51165"/>
    </source>
</evidence>
<protein>
    <recommendedName>
        <fullName evidence="6">Ribosomal RNA large subunit methyltransferase K/L</fullName>
    </recommendedName>
    <domain>
        <recommendedName>
            <fullName evidence="6">23S rRNA m2G2445 methyltransferase</fullName>
            <ecNumber evidence="6">2.1.1.173</ecNumber>
        </recommendedName>
        <alternativeName>
            <fullName evidence="6">rRNA (guanine-N(2)-)-methyltransferase RlmL</fullName>
        </alternativeName>
    </domain>
    <domain>
        <recommendedName>
            <fullName evidence="6">23S rRNA m7G2069 methyltransferase</fullName>
            <ecNumber evidence="6">2.1.1.264</ecNumber>
        </recommendedName>
        <alternativeName>
            <fullName evidence="6">rRNA (guanine-N(7)-)-methyltransferase RlmK</fullName>
        </alternativeName>
    </domain>
</protein>
<evidence type="ECO:0000313" key="10">
    <source>
        <dbReference type="EMBL" id="PPE74445.1"/>
    </source>
</evidence>
<comment type="similarity">
    <text evidence="6">Belongs to the methyltransferase superfamily. RlmKL family.</text>
</comment>
<keyword evidence="7" id="KW-0694">RNA-binding</keyword>
<dbReference type="Pfam" id="PF10672">
    <property type="entry name" value="Methyltrans_SAM"/>
    <property type="match status" value="1"/>
</dbReference>
<dbReference type="Pfam" id="PF02926">
    <property type="entry name" value="THUMP"/>
    <property type="match status" value="1"/>
</dbReference>
<evidence type="ECO:0000256" key="5">
    <source>
        <dbReference type="ARBA" id="ARBA00022691"/>
    </source>
</evidence>
<comment type="caution">
    <text evidence="10">The sequence shown here is derived from an EMBL/GenBank/DDBJ whole genome shotgun (WGS) entry which is preliminary data.</text>
</comment>
<dbReference type="PANTHER" id="PTHR47313">
    <property type="entry name" value="RIBOSOMAL RNA LARGE SUBUNIT METHYLTRANSFERASE K/L"/>
    <property type="match status" value="1"/>
</dbReference>
<evidence type="ECO:0000256" key="7">
    <source>
        <dbReference type="PROSITE-ProRule" id="PRU00529"/>
    </source>
</evidence>
<dbReference type="GO" id="GO:0070043">
    <property type="term" value="F:rRNA (guanine-N7-)-methyltransferase activity"/>
    <property type="evidence" value="ECO:0007669"/>
    <property type="project" value="UniProtKB-UniRule"/>
</dbReference>
<dbReference type="InterPro" id="IPR004114">
    <property type="entry name" value="THUMP_dom"/>
</dbReference>
<evidence type="ECO:0000256" key="4">
    <source>
        <dbReference type="ARBA" id="ARBA00022679"/>
    </source>
</evidence>
<dbReference type="RefSeq" id="WP_104229603.1">
    <property type="nucleotide sequence ID" value="NZ_PSNW01000003.1"/>
</dbReference>
<dbReference type="InterPro" id="IPR002052">
    <property type="entry name" value="DNA_methylase_N6_adenine_CS"/>
</dbReference>